<accession>A0ABS7MHY9</accession>
<keyword evidence="3" id="KW-1185">Reference proteome</keyword>
<reference evidence="2 3" key="1">
    <citation type="submission" date="2021-08" db="EMBL/GenBank/DDBJ databases">
        <title>Collinsella faecalis sp. nov. isolated from swine faeces.</title>
        <authorList>
            <person name="Oh B.S."/>
            <person name="Lee J.H."/>
        </authorList>
    </citation>
    <scope>NUCLEOTIDE SEQUENCE [LARGE SCALE GENOMIC DNA]</scope>
    <source>
        <strain evidence="2 3">AGMB00827</strain>
    </source>
</reference>
<name>A0ABS7MHY9_9ACTN</name>
<sequence length="968" mass="110346">MLANTGDAGKDTVVASTKNQDLGRAGESAVLSFFNSRRFAAYSYPQELDLGADIEIDLREVDPDTGNAKDLGFPIRCQIKTGSSYFNQKGVLDGQEGWWLPFDIKHYNYWTTHKNKFFLILQTSDMQLRYWQWLDCENRYQAVIQSSDNGIEKVVGYKLFVPRKNIVDDDFCEYLLRIAHEDRLAAQLSTSSDVYRFDISEYETSRWARYALMLPDLTKPHVNRGFDHAITWAEALALCVCQDQIRWDIPESGIPSFSEEYDDVPSIRDAQTSEEAGWRFAAAYYSHRFKNSANSFSEISDLTDNLLVAKTVITSADLFCERKFEEAIVLIDAQIESLPTMDDVDKAWLLMHKGNCLYELARWDEARASYGRCKSLTNERADSDQTAQILQDNATSALFHMESPFNRNFGSVIAGYDCALSRFSLRRNGMALRDFLECDFRNWGLGENRTIATSDTMKINLEISCNIGLLSGDVPSYRSALSSIAIINLVAYDPNTREIVKDLTAMVDAGDAEHLRQSVNRVVEEKSPNAPYTFINAIKPSRVTPSTVRPIFTALMACGDYLADEGTSHWFNFLKGLLENPEDFLLKFSKPNSFYRWPDEAIKCLYTMRYQLTSQQLIWFSDFICTCPYDLQIVSYQVQGILALSMGLPECSQRLEERFENLDTSNWLHSILKFLLYREDEVSRETIHRELISGDITNINKIGINGLHEDETDAILKLALGELHQIAEQSKNGSYHHRAIDYGRLAGMVFFRDADASKWWDMIVTFLETPLIGNREKISLSKMILNNLSRVSVDMAKRLIKRENAILSSILNEDLMLSSNKKEQEILSDLIDSMKGISIGFENVVAEKLARNEKLGLSKIKLLTYSKNWDLLLLGLCLDGNVEHAREAFASFVIACCADEEKYSQYKSCIANCCMHKGKCFPRTFLDATFKINNRSEDTKEILRILSGHESAQIRFHAKFRLRAFGES</sequence>
<gene>
    <name evidence="2" type="ORF">K6V98_01040</name>
</gene>
<organism evidence="2 3">
    <name type="scientific">Collinsella ureilytica</name>
    <dbReference type="NCBI Taxonomy" id="2869515"/>
    <lineage>
        <taxon>Bacteria</taxon>
        <taxon>Bacillati</taxon>
        <taxon>Actinomycetota</taxon>
        <taxon>Coriobacteriia</taxon>
        <taxon>Coriobacteriales</taxon>
        <taxon>Coriobacteriaceae</taxon>
        <taxon>Collinsella</taxon>
    </lineage>
</organism>
<evidence type="ECO:0000313" key="2">
    <source>
        <dbReference type="EMBL" id="MBY4796954.1"/>
    </source>
</evidence>
<dbReference type="RefSeq" id="WP_222198670.1">
    <property type="nucleotide sequence ID" value="NZ_JAIMFO010000004.1"/>
</dbReference>
<dbReference type="Proteomes" id="UP000700908">
    <property type="component" value="Unassembled WGS sequence"/>
</dbReference>
<dbReference type="InterPro" id="IPR011990">
    <property type="entry name" value="TPR-like_helical_dom_sf"/>
</dbReference>
<dbReference type="Pfam" id="PF14280">
    <property type="entry name" value="DUF4365"/>
    <property type="match status" value="1"/>
</dbReference>
<proteinExistence type="predicted"/>
<dbReference type="EMBL" id="JAIMFO010000004">
    <property type="protein sequence ID" value="MBY4796954.1"/>
    <property type="molecule type" value="Genomic_DNA"/>
</dbReference>
<dbReference type="InterPro" id="IPR025375">
    <property type="entry name" value="DUF4365"/>
</dbReference>
<protein>
    <submittedName>
        <fullName evidence="2">DUF4365 domain-containing protein</fullName>
    </submittedName>
</protein>
<dbReference type="SUPFAM" id="SSF48452">
    <property type="entry name" value="TPR-like"/>
    <property type="match status" value="1"/>
</dbReference>
<comment type="caution">
    <text evidence="2">The sequence shown here is derived from an EMBL/GenBank/DDBJ whole genome shotgun (WGS) entry which is preliminary data.</text>
</comment>
<evidence type="ECO:0000259" key="1">
    <source>
        <dbReference type="Pfam" id="PF14280"/>
    </source>
</evidence>
<evidence type="ECO:0000313" key="3">
    <source>
        <dbReference type="Proteomes" id="UP000700908"/>
    </source>
</evidence>
<feature type="domain" description="DUF4365" evidence="1">
    <location>
        <begin position="24"/>
        <end position="136"/>
    </location>
</feature>